<name>A0A7G9R6R6_9ACTN</name>
<dbReference type="Proteomes" id="UP000515947">
    <property type="component" value="Chromosome"/>
</dbReference>
<evidence type="ECO:0000313" key="1">
    <source>
        <dbReference type="EMBL" id="QNN51291.1"/>
    </source>
</evidence>
<organism evidence="1 2">
    <name type="scientific">Nocardioides mesophilus</name>
    <dbReference type="NCBI Taxonomy" id="433659"/>
    <lineage>
        <taxon>Bacteria</taxon>
        <taxon>Bacillati</taxon>
        <taxon>Actinomycetota</taxon>
        <taxon>Actinomycetes</taxon>
        <taxon>Propionibacteriales</taxon>
        <taxon>Nocardioidaceae</taxon>
        <taxon>Nocardioides</taxon>
    </lineage>
</organism>
<dbReference type="RefSeq" id="WP_187577131.1">
    <property type="nucleotide sequence ID" value="NZ_CP060713.1"/>
</dbReference>
<reference evidence="1 2" key="1">
    <citation type="submission" date="2020-08" db="EMBL/GenBank/DDBJ databases">
        <title>Genome sequence of Nocardioides mesophilus KACC 16243T.</title>
        <authorList>
            <person name="Hyun D.-W."/>
            <person name="Bae J.-W."/>
        </authorList>
    </citation>
    <scope>NUCLEOTIDE SEQUENCE [LARGE SCALE GENOMIC DNA]</scope>
    <source>
        <strain evidence="1 2">KACC 16243</strain>
    </source>
</reference>
<dbReference type="KEGG" id="nmes:H9L09_11695"/>
<gene>
    <name evidence="1" type="ORF">H9L09_11695</name>
</gene>
<keyword evidence="2" id="KW-1185">Reference proteome</keyword>
<dbReference type="EMBL" id="CP060713">
    <property type="protein sequence ID" value="QNN51291.1"/>
    <property type="molecule type" value="Genomic_DNA"/>
</dbReference>
<evidence type="ECO:0000313" key="2">
    <source>
        <dbReference type="Proteomes" id="UP000515947"/>
    </source>
</evidence>
<accession>A0A7G9R6R6</accession>
<protein>
    <submittedName>
        <fullName evidence="1">Uncharacterized protein</fullName>
    </submittedName>
</protein>
<sequence>MITYSGIGVEVVTDADAQKLVGTTPAFQAYVTDVARKMNANGTDCPDAFHGVTVQKYSTAGYAVGGVNDCGGYAALWVTRDGQWQEASGTQDVWDCDVLHYFDIPRSFAGDCANTGGGFGPAAVSGLRIHMDKAAVMAAGGTVEAGTADQCRGLLLPDMPRVANQTDGWMSPTKGLVGISARPGMLTPEGIGLGSTRAAVEHEYPQGHLENGYWVVPLTATSEYEFGIEADGTVGEALLAATDQDCAR</sequence>
<proteinExistence type="predicted"/>
<dbReference type="AlphaFoldDB" id="A0A7G9R6R6"/>